<evidence type="ECO:0000313" key="2">
    <source>
        <dbReference type="Proteomes" id="UP000814033"/>
    </source>
</evidence>
<dbReference type="Proteomes" id="UP000814033">
    <property type="component" value="Unassembled WGS sequence"/>
</dbReference>
<proteinExistence type="predicted"/>
<dbReference type="EMBL" id="MU275857">
    <property type="protein sequence ID" value="KAI0050878.1"/>
    <property type="molecule type" value="Genomic_DNA"/>
</dbReference>
<accession>A0ACB8S353</accession>
<comment type="caution">
    <text evidence="1">The sequence shown here is derived from an EMBL/GenBank/DDBJ whole genome shotgun (WGS) entry which is preliminary data.</text>
</comment>
<sequence>MIEIRLEALLKLLIELLNLPQAAFLGHDEGDLLLECSDAELAKVDVSGGSHGAFIEPPLALAPPGWPRGAGRCRGQGWECGRCTTALRLVSATWRPGGAGRCGVKMGGSKRLASGRQLLGSKITHGCVIYCSVSQFPEAKTLSVNRRSHPHGIGVPTVRTRGIQSPPGSPP</sequence>
<reference evidence="1" key="2">
    <citation type="journal article" date="2022" name="New Phytol.">
        <title>Evolutionary transition to the ectomycorrhizal habit in the genomes of a hyperdiverse lineage of mushroom-forming fungi.</title>
        <authorList>
            <person name="Looney B."/>
            <person name="Miyauchi S."/>
            <person name="Morin E."/>
            <person name="Drula E."/>
            <person name="Courty P.E."/>
            <person name="Kohler A."/>
            <person name="Kuo A."/>
            <person name="LaButti K."/>
            <person name="Pangilinan J."/>
            <person name="Lipzen A."/>
            <person name="Riley R."/>
            <person name="Andreopoulos W."/>
            <person name="He G."/>
            <person name="Johnson J."/>
            <person name="Nolan M."/>
            <person name="Tritt A."/>
            <person name="Barry K.W."/>
            <person name="Grigoriev I.V."/>
            <person name="Nagy L.G."/>
            <person name="Hibbett D."/>
            <person name="Henrissat B."/>
            <person name="Matheny P.B."/>
            <person name="Labbe J."/>
            <person name="Martin F.M."/>
        </authorList>
    </citation>
    <scope>NUCLEOTIDE SEQUENCE</scope>
    <source>
        <strain evidence="1">FP105234-sp</strain>
    </source>
</reference>
<keyword evidence="2" id="KW-1185">Reference proteome</keyword>
<name>A0ACB8S353_9AGAM</name>
<evidence type="ECO:0000313" key="1">
    <source>
        <dbReference type="EMBL" id="KAI0050878.1"/>
    </source>
</evidence>
<protein>
    <submittedName>
        <fullName evidence="1">Uncharacterized protein</fullName>
    </submittedName>
</protein>
<gene>
    <name evidence="1" type="ORF">FA95DRAFT_495266</name>
</gene>
<organism evidence="1 2">
    <name type="scientific">Auriscalpium vulgare</name>
    <dbReference type="NCBI Taxonomy" id="40419"/>
    <lineage>
        <taxon>Eukaryota</taxon>
        <taxon>Fungi</taxon>
        <taxon>Dikarya</taxon>
        <taxon>Basidiomycota</taxon>
        <taxon>Agaricomycotina</taxon>
        <taxon>Agaricomycetes</taxon>
        <taxon>Russulales</taxon>
        <taxon>Auriscalpiaceae</taxon>
        <taxon>Auriscalpium</taxon>
    </lineage>
</organism>
<reference evidence="1" key="1">
    <citation type="submission" date="2021-02" db="EMBL/GenBank/DDBJ databases">
        <authorList>
            <consortium name="DOE Joint Genome Institute"/>
            <person name="Ahrendt S."/>
            <person name="Looney B.P."/>
            <person name="Miyauchi S."/>
            <person name="Morin E."/>
            <person name="Drula E."/>
            <person name="Courty P.E."/>
            <person name="Chicoki N."/>
            <person name="Fauchery L."/>
            <person name="Kohler A."/>
            <person name="Kuo A."/>
            <person name="Labutti K."/>
            <person name="Pangilinan J."/>
            <person name="Lipzen A."/>
            <person name="Riley R."/>
            <person name="Andreopoulos W."/>
            <person name="He G."/>
            <person name="Johnson J."/>
            <person name="Barry K.W."/>
            <person name="Grigoriev I.V."/>
            <person name="Nagy L."/>
            <person name="Hibbett D."/>
            <person name="Henrissat B."/>
            <person name="Matheny P.B."/>
            <person name="Labbe J."/>
            <person name="Martin F."/>
        </authorList>
    </citation>
    <scope>NUCLEOTIDE SEQUENCE</scope>
    <source>
        <strain evidence="1">FP105234-sp</strain>
    </source>
</reference>